<dbReference type="EMBL" id="CP015506">
    <property type="protein sequence ID" value="AND41446.1"/>
    <property type="molecule type" value="Genomic_DNA"/>
</dbReference>
<evidence type="ECO:0000256" key="2">
    <source>
        <dbReference type="ARBA" id="ARBA00023125"/>
    </source>
</evidence>
<dbReference type="InterPro" id="IPR004107">
    <property type="entry name" value="Integrase_SAM-like_N"/>
</dbReference>
<evidence type="ECO:0000313" key="7">
    <source>
        <dbReference type="EMBL" id="AND41446.1"/>
    </source>
</evidence>
<keyword evidence="2 4" id="KW-0238">DNA-binding</keyword>
<dbReference type="PROSITE" id="PS51900">
    <property type="entry name" value="CB"/>
    <property type="match status" value="1"/>
</dbReference>
<proteinExistence type="predicted"/>
<dbReference type="GO" id="GO:0015074">
    <property type="term" value="P:DNA integration"/>
    <property type="evidence" value="ECO:0007669"/>
    <property type="project" value="UniProtKB-KW"/>
</dbReference>
<dbReference type="GO" id="GO:0003677">
    <property type="term" value="F:DNA binding"/>
    <property type="evidence" value="ECO:0007669"/>
    <property type="project" value="UniProtKB-UniRule"/>
</dbReference>
<dbReference type="InterPro" id="IPR044068">
    <property type="entry name" value="CB"/>
</dbReference>
<dbReference type="Gene3D" id="1.10.150.130">
    <property type="match status" value="1"/>
</dbReference>
<dbReference type="InterPro" id="IPR010998">
    <property type="entry name" value="Integrase_recombinase_N"/>
</dbReference>
<dbReference type="InterPro" id="IPR002104">
    <property type="entry name" value="Integrase_catalytic"/>
</dbReference>
<dbReference type="GO" id="GO:0006310">
    <property type="term" value="P:DNA recombination"/>
    <property type="evidence" value="ECO:0007669"/>
    <property type="project" value="UniProtKB-KW"/>
</dbReference>
<evidence type="ECO:0000256" key="3">
    <source>
        <dbReference type="ARBA" id="ARBA00023172"/>
    </source>
</evidence>
<protein>
    <recommendedName>
        <fullName evidence="9">Integrase</fullName>
    </recommendedName>
</protein>
<feature type="domain" description="Core-binding (CB)" evidence="6">
    <location>
        <begin position="1"/>
        <end position="84"/>
    </location>
</feature>
<sequence length="367" mass="43151">MDIVSQFKDWLVNEQKVSEATQQVYLAAVRHFLDYYERINEGEFRLLERGVVNGYSLKLELDNIPAATINARITGLKKFNKFLVEKGYQKDIVIKRSDRVENNHLEIPKPEKLDTYEKEKFIQAVKIGKNKRDFAIMMLILKINLGASEIIELRLEDYRNGAILIKNKDRRFEYILNTKLQQVLDEYLNERINHHFSNSEFLFITNKSGKMVKRHIFQLFNKYNQEANLVNPITPKKLAAFNLKDEKRVIDKEFKYSLDDDIQLNCNTEDTKHRNLLRVMVEVQYNGSIRTFLFGAANQEFMNHLLLEGKAIIPNGLILTRSFNQDDICSSLVNIFNKKGKTPLEFLNFLEAYSIKEDEFNCYLQRL</sequence>
<dbReference type="InterPro" id="IPR013762">
    <property type="entry name" value="Integrase-like_cat_sf"/>
</dbReference>
<evidence type="ECO:0000256" key="4">
    <source>
        <dbReference type="PROSITE-ProRule" id="PRU01248"/>
    </source>
</evidence>
<feature type="domain" description="Tyr recombinase" evidence="5">
    <location>
        <begin position="108"/>
        <end position="298"/>
    </location>
</feature>
<keyword evidence="1" id="KW-0229">DNA integration</keyword>
<dbReference type="Gene3D" id="1.10.443.10">
    <property type="entry name" value="Intergrase catalytic core"/>
    <property type="match status" value="1"/>
</dbReference>
<dbReference type="Pfam" id="PF02899">
    <property type="entry name" value="Phage_int_SAM_1"/>
    <property type="match status" value="1"/>
</dbReference>
<evidence type="ECO:0008006" key="9">
    <source>
        <dbReference type="Google" id="ProtNLM"/>
    </source>
</evidence>
<evidence type="ECO:0000259" key="6">
    <source>
        <dbReference type="PROSITE" id="PS51900"/>
    </source>
</evidence>
<keyword evidence="3" id="KW-0233">DNA recombination</keyword>
<dbReference type="PROSITE" id="PS51898">
    <property type="entry name" value="TYR_RECOMBINASE"/>
    <property type="match status" value="1"/>
</dbReference>
<dbReference type="Proteomes" id="UP000077856">
    <property type="component" value="Chromosome"/>
</dbReference>
<dbReference type="STRING" id="1196031.A361_20525"/>
<reference evidence="7 8" key="1">
    <citation type="submission" date="2016-04" db="EMBL/GenBank/DDBJ databases">
        <title>Complete genome sequence of Bacillus oceanisediminis strain 2691.</title>
        <authorList>
            <person name="Jeong H."/>
            <person name="Kim H.J."/>
            <person name="Lee D.-W."/>
        </authorList>
    </citation>
    <scope>NUCLEOTIDE SEQUENCE [LARGE SCALE GENOMIC DNA]</scope>
    <source>
        <strain evidence="7 8">2691</strain>
    </source>
</reference>
<dbReference type="RefSeq" id="WP_019380145.1">
    <property type="nucleotide sequence ID" value="NZ_CP015506.1"/>
</dbReference>
<evidence type="ECO:0000313" key="8">
    <source>
        <dbReference type="Proteomes" id="UP000077856"/>
    </source>
</evidence>
<dbReference type="AlphaFoldDB" id="A0A160MEB8"/>
<dbReference type="KEGG" id="bon:A361_20525"/>
<organism evidence="7 8">
    <name type="scientific">Cytobacillus oceanisediminis 2691</name>
    <dbReference type="NCBI Taxonomy" id="1196031"/>
    <lineage>
        <taxon>Bacteria</taxon>
        <taxon>Bacillati</taxon>
        <taxon>Bacillota</taxon>
        <taxon>Bacilli</taxon>
        <taxon>Bacillales</taxon>
        <taxon>Bacillaceae</taxon>
        <taxon>Cytobacillus</taxon>
    </lineage>
</organism>
<dbReference type="Pfam" id="PF00589">
    <property type="entry name" value="Phage_integrase"/>
    <property type="match status" value="1"/>
</dbReference>
<dbReference type="eggNOG" id="COG4974">
    <property type="taxonomic scope" value="Bacteria"/>
</dbReference>
<evidence type="ECO:0000259" key="5">
    <source>
        <dbReference type="PROSITE" id="PS51898"/>
    </source>
</evidence>
<name>A0A160MEB8_9BACI</name>
<dbReference type="SUPFAM" id="SSF56349">
    <property type="entry name" value="DNA breaking-rejoining enzymes"/>
    <property type="match status" value="1"/>
</dbReference>
<accession>A0A160MEB8</accession>
<evidence type="ECO:0000256" key="1">
    <source>
        <dbReference type="ARBA" id="ARBA00022908"/>
    </source>
</evidence>
<gene>
    <name evidence="7" type="ORF">A361_20525</name>
</gene>
<dbReference type="InterPro" id="IPR011010">
    <property type="entry name" value="DNA_brk_join_enz"/>
</dbReference>